<dbReference type="PANTHER" id="PTHR23279">
    <property type="entry name" value="DEFECTIVE PROBOSCIS EXTENSION RESPONSE DPR -RELATED"/>
    <property type="match status" value="1"/>
</dbReference>
<proteinExistence type="predicted"/>
<dbReference type="PANTHER" id="PTHR23279:SF46">
    <property type="entry name" value="DEFECTIVE PROBOSCIS EXTENSION RESPONSE 10, ISOFORM A-RELATED"/>
    <property type="match status" value="1"/>
</dbReference>
<feature type="region of interest" description="Disordered" evidence="1">
    <location>
        <begin position="27"/>
        <end position="49"/>
    </location>
</feature>
<dbReference type="AlphaFoldDB" id="A0A8J5N2C0"/>
<dbReference type="Proteomes" id="UP000747542">
    <property type="component" value="Unassembled WGS sequence"/>
</dbReference>
<name>A0A8J5N2C0_HOMAM</name>
<reference evidence="2" key="1">
    <citation type="journal article" date="2021" name="Sci. Adv.">
        <title>The American lobster genome reveals insights on longevity, neural, and immune adaptations.</title>
        <authorList>
            <person name="Polinski J.M."/>
            <person name="Zimin A.V."/>
            <person name="Clark K.F."/>
            <person name="Kohn A.B."/>
            <person name="Sadowski N."/>
            <person name="Timp W."/>
            <person name="Ptitsyn A."/>
            <person name="Khanna P."/>
            <person name="Romanova D.Y."/>
            <person name="Williams P."/>
            <person name="Greenwood S.J."/>
            <person name="Moroz L.L."/>
            <person name="Walt D.R."/>
            <person name="Bodnar A.G."/>
        </authorList>
    </citation>
    <scope>NUCLEOTIDE SEQUENCE</scope>
    <source>
        <strain evidence="2">GMGI-L3</strain>
    </source>
</reference>
<sequence>MQVYHPRDSHHWYLEISPITFRDAGVSESGQVSSPDFPARPPSCGRGGVSVEIEKTPARTTSKLFLTRAGKDDLGNYTCVPQFADPAYVLVHVVNGEESAAVHTAGSITVHSDVQVLCWCLLLLPLLCQDCR</sequence>
<evidence type="ECO:0000313" key="3">
    <source>
        <dbReference type="Proteomes" id="UP000747542"/>
    </source>
</evidence>
<accession>A0A8J5N2C0</accession>
<dbReference type="GO" id="GO:0050808">
    <property type="term" value="P:synapse organization"/>
    <property type="evidence" value="ECO:0007669"/>
    <property type="project" value="TreeGrafter"/>
</dbReference>
<dbReference type="GO" id="GO:0032589">
    <property type="term" value="C:neuron projection membrane"/>
    <property type="evidence" value="ECO:0007669"/>
    <property type="project" value="TreeGrafter"/>
</dbReference>
<gene>
    <name evidence="2" type="ORF">Hamer_G000925</name>
</gene>
<protein>
    <submittedName>
        <fullName evidence="2">Putative sidekick-1-like</fullName>
    </submittedName>
</protein>
<dbReference type="EMBL" id="JAHLQT010011632">
    <property type="protein sequence ID" value="KAG7171967.1"/>
    <property type="molecule type" value="Genomic_DNA"/>
</dbReference>
<evidence type="ECO:0000313" key="2">
    <source>
        <dbReference type="EMBL" id="KAG7171967.1"/>
    </source>
</evidence>
<keyword evidence="3" id="KW-1185">Reference proteome</keyword>
<evidence type="ECO:0000256" key="1">
    <source>
        <dbReference type="SAM" id="MobiDB-lite"/>
    </source>
</evidence>
<dbReference type="InterPro" id="IPR037448">
    <property type="entry name" value="Zig-8"/>
</dbReference>
<organism evidence="2 3">
    <name type="scientific">Homarus americanus</name>
    <name type="common">American lobster</name>
    <dbReference type="NCBI Taxonomy" id="6706"/>
    <lineage>
        <taxon>Eukaryota</taxon>
        <taxon>Metazoa</taxon>
        <taxon>Ecdysozoa</taxon>
        <taxon>Arthropoda</taxon>
        <taxon>Crustacea</taxon>
        <taxon>Multicrustacea</taxon>
        <taxon>Malacostraca</taxon>
        <taxon>Eumalacostraca</taxon>
        <taxon>Eucarida</taxon>
        <taxon>Decapoda</taxon>
        <taxon>Pleocyemata</taxon>
        <taxon>Astacidea</taxon>
        <taxon>Nephropoidea</taxon>
        <taxon>Nephropidae</taxon>
        <taxon>Homarus</taxon>
    </lineage>
</organism>
<comment type="caution">
    <text evidence="2">The sequence shown here is derived from an EMBL/GenBank/DDBJ whole genome shotgun (WGS) entry which is preliminary data.</text>
</comment>